<proteinExistence type="predicted"/>
<feature type="compositionally biased region" description="Polar residues" evidence="1">
    <location>
        <begin position="320"/>
        <end position="332"/>
    </location>
</feature>
<dbReference type="AlphaFoldDB" id="A0A6A6P580"/>
<feature type="region of interest" description="Disordered" evidence="1">
    <location>
        <begin position="305"/>
        <end position="366"/>
    </location>
</feature>
<dbReference type="EMBL" id="MU001676">
    <property type="protein sequence ID" value="KAF2459156.1"/>
    <property type="molecule type" value="Genomic_DNA"/>
</dbReference>
<gene>
    <name evidence="2" type="ORF">BDY21DRAFT_410191</name>
</gene>
<protein>
    <submittedName>
        <fullName evidence="2">Uncharacterized protein</fullName>
    </submittedName>
</protein>
<evidence type="ECO:0000313" key="2">
    <source>
        <dbReference type="EMBL" id="KAF2459156.1"/>
    </source>
</evidence>
<feature type="region of interest" description="Disordered" evidence="1">
    <location>
        <begin position="64"/>
        <end position="96"/>
    </location>
</feature>
<evidence type="ECO:0000313" key="3">
    <source>
        <dbReference type="Proteomes" id="UP000799766"/>
    </source>
</evidence>
<dbReference type="Proteomes" id="UP000799766">
    <property type="component" value="Unassembled WGS sequence"/>
</dbReference>
<evidence type="ECO:0000256" key="1">
    <source>
        <dbReference type="SAM" id="MobiDB-lite"/>
    </source>
</evidence>
<feature type="compositionally biased region" description="Low complexity" evidence="1">
    <location>
        <begin position="78"/>
        <end position="94"/>
    </location>
</feature>
<feature type="compositionally biased region" description="Polar residues" evidence="1">
    <location>
        <begin position="343"/>
        <end position="354"/>
    </location>
</feature>
<accession>A0A6A6P580</accession>
<organism evidence="2 3">
    <name type="scientific">Lineolata rhizophorae</name>
    <dbReference type="NCBI Taxonomy" id="578093"/>
    <lineage>
        <taxon>Eukaryota</taxon>
        <taxon>Fungi</taxon>
        <taxon>Dikarya</taxon>
        <taxon>Ascomycota</taxon>
        <taxon>Pezizomycotina</taxon>
        <taxon>Dothideomycetes</taxon>
        <taxon>Dothideomycetes incertae sedis</taxon>
        <taxon>Lineolatales</taxon>
        <taxon>Lineolataceae</taxon>
        <taxon>Lineolata</taxon>
    </lineage>
</organism>
<feature type="compositionally biased region" description="Basic and acidic residues" evidence="1">
    <location>
        <begin position="333"/>
        <end position="342"/>
    </location>
</feature>
<keyword evidence="3" id="KW-1185">Reference proteome</keyword>
<sequence>MFTAIKIKKYEQDMESTSDMTDYTAMKVDAAAPGSTGLPASAAASGFAAAAGNAEALAPAGTVEPRATVGGGDLPGNSTGASGTTPTAGPFGSSFAGTDAYHGNGSDAAYDNQGAGYQHHGAAYQSQGACRDDNNPVQTGSGVPLQFNNAVEALAARETIHGPPYSMPSDHIRRLLVKGLADSMINLTEVQDTDAKVRERFGPDGHDRTDIEIAAWALLDRVERFHSAEGIPAPFCYGKAKDKSVMAQVKDRDMSLDLPTRVVALCELFRAWKSAVVNLLDGHHVDVIITGPKLIKGRKEANLKANRTKHDMIKRGRSAMANNKDTNANDAGNSEKTDRGDNNETGQTNNSNTVGGAENDENTDYGSGYGFDGKAFGAMNFQA</sequence>
<reference evidence="2" key="1">
    <citation type="journal article" date="2020" name="Stud. Mycol.">
        <title>101 Dothideomycetes genomes: a test case for predicting lifestyles and emergence of pathogens.</title>
        <authorList>
            <person name="Haridas S."/>
            <person name="Albert R."/>
            <person name="Binder M."/>
            <person name="Bloem J."/>
            <person name="Labutti K."/>
            <person name="Salamov A."/>
            <person name="Andreopoulos B."/>
            <person name="Baker S."/>
            <person name="Barry K."/>
            <person name="Bills G."/>
            <person name="Bluhm B."/>
            <person name="Cannon C."/>
            <person name="Castanera R."/>
            <person name="Culley D."/>
            <person name="Daum C."/>
            <person name="Ezra D."/>
            <person name="Gonzalez J."/>
            <person name="Henrissat B."/>
            <person name="Kuo A."/>
            <person name="Liang C."/>
            <person name="Lipzen A."/>
            <person name="Lutzoni F."/>
            <person name="Magnuson J."/>
            <person name="Mondo S."/>
            <person name="Nolan M."/>
            <person name="Ohm R."/>
            <person name="Pangilinan J."/>
            <person name="Park H.-J."/>
            <person name="Ramirez L."/>
            <person name="Alfaro M."/>
            <person name="Sun H."/>
            <person name="Tritt A."/>
            <person name="Yoshinaga Y."/>
            <person name="Zwiers L.-H."/>
            <person name="Turgeon B."/>
            <person name="Goodwin S."/>
            <person name="Spatafora J."/>
            <person name="Crous P."/>
            <person name="Grigoriev I."/>
        </authorList>
    </citation>
    <scope>NUCLEOTIDE SEQUENCE</scope>
    <source>
        <strain evidence="2">ATCC 16933</strain>
    </source>
</reference>
<feature type="compositionally biased region" description="Basic and acidic residues" evidence="1">
    <location>
        <begin position="305"/>
        <end position="314"/>
    </location>
</feature>
<name>A0A6A6P580_9PEZI</name>